<organism evidence="3">
    <name type="scientific">Anguillid herpesvirus 1</name>
    <dbReference type="NCBI Taxonomy" id="150286"/>
    <lineage>
        <taxon>Viruses</taxon>
        <taxon>Duplodnaviria</taxon>
        <taxon>Heunggongvirae</taxon>
        <taxon>Peploviricota</taxon>
        <taxon>Herviviricetes</taxon>
        <taxon>Herpesvirales</taxon>
        <taxon>Alloherpesviridae</taxon>
        <taxon>Cyvirus</taxon>
        <taxon>Cyvirus anguillidallo1</taxon>
    </lineage>
</organism>
<accession>A0A8E5EUC3</accession>
<evidence type="ECO:0000313" key="3">
    <source>
        <dbReference type="EMBL" id="QRM16403.1"/>
    </source>
</evidence>
<dbReference type="EMBL" id="MW580850">
    <property type="protein sequence ID" value="QRM16530.1"/>
    <property type="molecule type" value="Genomic_DNA"/>
</dbReference>
<accession>D2E8G0</accession>
<reference evidence="2" key="2">
    <citation type="submission" date="2012-05" db="EMBL/GenBank/DDBJ databases">
        <authorList>
            <person name="van Beurden S.J."/>
            <person name="Gatherer D."/>
            <person name="Tuzi K."/>
            <person name="Herzyk P."/>
            <person name="Galbraith J."/>
            <person name="Peeters B.P.H."/>
            <person name="Rottier P.J.M."/>
            <person name="Engelsma M.Y."/>
            <person name="Davison A.J."/>
        </authorList>
    </citation>
    <scope>NUCLEOTIDE SEQUENCE</scope>
    <source>
        <strain evidence="2">500138</strain>
    </source>
</reference>
<name>A0A8E5EUC3_9VIRU</name>
<dbReference type="RefSeq" id="YP_003358248.1">
    <property type="nucleotide sequence ID" value="NC_013668.3"/>
</dbReference>
<evidence type="ECO:0000313" key="6">
    <source>
        <dbReference type="EMBL" id="QRM16794.1"/>
    </source>
</evidence>
<dbReference type="EMBL" id="MW580852">
    <property type="protein sequence ID" value="QRM16794.1"/>
    <property type="molecule type" value="Genomic_DNA"/>
</dbReference>
<proteinExistence type="predicted"/>
<feature type="transmembrane region" description="Helical" evidence="1">
    <location>
        <begin position="739"/>
        <end position="761"/>
    </location>
</feature>
<dbReference type="EMBL" id="MW580853">
    <property type="protein sequence ID" value="QRM16924.1"/>
    <property type="molecule type" value="Genomic_DNA"/>
</dbReference>
<protein>
    <submittedName>
        <fullName evidence="3">Membrane protein ORF109</fullName>
    </submittedName>
</protein>
<evidence type="ECO:0000313" key="7">
    <source>
        <dbReference type="EMBL" id="QRM16924.1"/>
    </source>
</evidence>
<dbReference type="EMBL" id="MW580849">
    <property type="protein sequence ID" value="QRM16403.1"/>
    <property type="molecule type" value="Genomic_DNA"/>
</dbReference>
<reference evidence="2 9" key="1">
    <citation type="journal article" date="2010" name="J. Gen. Virol.">
        <title>Complete genome sequence and taxonomic position of anguillid herpesvirus 1.</title>
        <authorList>
            <person name="van Beurden S.J."/>
            <person name="Bossers A."/>
            <person name="Voorbergen-Laarman M.H."/>
            <person name="Haenen O.L."/>
            <person name="Peters S."/>
            <person name="Abma-Henkens M.H."/>
            <person name="Peeters B.P."/>
            <person name="Rottier P.J."/>
            <person name="Engelsma M.Y."/>
        </authorList>
    </citation>
    <scope>NUCLEOTIDE SEQUENCE [LARGE SCALE GENOMIC DNA]</scope>
    <source>
        <strain evidence="2">500138</strain>
        <strain evidence="9">Isolate Anguilla anguilla/Netherlands/500138/1998</strain>
    </source>
</reference>
<sequence>MQIIILFACLATCATLSFNFGDAEEDEEEDQTNITAANISCANFSTLVTWSLPAAPYTVVLEKPNWLGFSTVETFTNVTDRSLDISAVVNKHWTGSYRVTVNSSVGALARTVEFTYNPAWISEGDLLCELPANSPPTVGEVTEDGVFPVTYKNNLAQFDDMIDHGMFQAVVVKLAIDGDVVDRQMTTCEQATCEYDLQTRGKVIKSGNYEACVLVSSTTQPDDLVTCSNVTIEVPVEIACANFSTNVSWASGEGPYAVQTFAENSCARFGVHVTTDRSVSISSDPLAFWQSSFYVQVTDSLGHVVQSGLFTYRQTDIQPGEQRCAIPRSKPAIIRPTSTGLSIRGSYENSLGSFDVLWNQNVTVKIYKDRVSWFKQIGEGVTECHTRVCRFNVKLSTPLTVGTHQIFASVSSTAQPNGLLSSANVTVSKVPTLTIACSNFVTAAEWTLTGDRYTVNIFRGAELVMTSHTTNQSMDLSEIVAEAPFEDYTVTVTGEHDNHRHHRDTVESGTFSYSVQSAVHQVCHVDPLGPVFHNSTSGGWAVDASFNNSLFGKLSDPSVTVTDLLINGTDGEVLGEFNGRCAFETCNYSIETVSWDGLVPGEHFLCFNTSTQFMRSRQTCLNVTVVETCVSLILGGIGGRRALEWIPELQQTLQEFTKFDATSQAARFLLTNTTDKLRTYMSTEMEYMSHEDRNLLMQMLEAAGLCGSAQKLVYVRPVEFQRTSQEDSSASVGIGTGTGLHTVVLGVACLSGIIMIVIVALTNRRRKVPNIVREPARLAEIAV</sequence>
<evidence type="ECO:0000313" key="9">
    <source>
        <dbReference type="Proteomes" id="UP000011239"/>
    </source>
</evidence>
<keyword evidence="9" id="KW-1185">Reference proteome</keyword>
<evidence type="ECO:0000256" key="1">
    <source>
        <dbReference type="SAM" id="Phobius"/>
    </source>
</evidence>
<gene>
    <name evidence="3" type="primary">ORF109</name>
    <name evidence="2" type="ORF">AngHV1_ORF109</name>
</gene>
<dbReference type="GeneID" id="8683541"/>
<evidence type="ECO:0000313" key="2">
    <source>
        <dbReference type="EMBL" id="ADA57872.1"/>
    </source>
</evidence>
<dbReference type="EMBL" id="MW580855">
    <property type="protein sequence ID" value="QRM17186.1"/>
    <property type="molecule type" value="Genomic_DNA"/>
</dbReference>
<evidence type="ECO:0000313" key="5">
    <source>
        <dbReference type="EMBL" id="QRM16662.1"/>
    </source>
</evidence>
<dbReference type="Proteomes" id="UP000011239">
    <property type="component" value="Segment"/>
</dbReference>
<keyword evidence="1" id="KW-0812">Transmembrane</keyword>
<evidence type="ECO:0000313" key="8">
    <source>
        <dbReference type="EMBL" id="QRM17186.1"/>
    </source>
</evidence>
<dbReference type="EMBL" id="MW580851">
    <property type="protein sequence ID" value="QRM16662.1"/>
    <property type="molecule type" value="Genomic_DNA"/>
</dbReference>
<reference evidence="3" key="3">
    <citation type="journal article" date="2021" name="Microorganisms">
        <title>Genomes of Anguillid Herpesvirus 1 Strains Reveal Evolutionary Disparities and Low Genetic Diversity in the Genus Cyprinivirus.</title>
        <authorList>
            <person name="Donohoe O."/>
            <person name="Zhang H."/>
            <person name="Delrez N."/>
            <person name="Gao Y."/>
            <person name="Suarez N.M."/>
            <person name="Davison A.J."/>
            <person name="Vanderplasschen A."/>
        </authorList>
    </citation>
    <scope>NUCLEOTIDE SEQUENCE</scope>
    <source>
        <strain evidence="3">500138</strain>
        <strain evidence="5">DK-200249</strain>
        <strain evidence="4">DK-2008-50-66-1</strain>
        <strain evidence="6">DK-205223-2</strain>
        <strain evidence="7">DK-206116-1</strain>
        <strain evidence="8">UK N080</strain>
    </source>
</reference>
<keyword evidence="1" id="KW-0472">Membrane</keyword>
<dbReference type="KEGG" id="vg:8683541"/>
<evidence type="ECO:0000313" key="4">
    <source>
        <dbReference type="EMBL" id="QRM16530.1"/>
    </source>
</evidence>
<dbReference type="EMBL" id="FJ940765">
    <property type="protein sequence ID" value="ADA57872.1"/>
    <property type="molecule type" value="Genomic_DNA"/>
</dbReference>
<keyword evidence="1" id="KW-1133">Transmembrane helix</keyword>
<reference evidence="3" key="4">
    <citation type="submission" date="2021-02" db="EMBL/GenBank/DDBJ databases">
        <authorList>
            <person name="Vanderplasschen A.F.C."/>
            <person name="Davison A.J."/>
        </authorList>
    </citation>
    <scope>NUCLEOTIDE SEQUENCE</scope>
    <source>
        <strain evidence="3">500138</strain>
        <strain evidence="5">DK-200249</strain>
        <strain evidence="4">DK-2008-50-66-1</strain>
        <strain evidence="6">DK-205223-2</strain>
        <strain evidence="7">DK-206116-1</strain>
        <strain evidence="8">UK N080</strain>
    </source>
</reference>